<organism evidence="1 2">
    <name type="scientific">Piromyces finnis</name>
    <dbReference type="NCBI Taxonomy" id="1754191"/>
    <lineage>
        <taxon>Eukaryota</taxon>
        <taxon>Fungi</taxon>
        <taxon>Fungi incertae sedis</taxon>
        <taxon>Chytridiomycota</taxon>
        <taxon>Chytridiomycota incertae sedis</taxon>
        <taxon>Neocallimastigomycetes</taxon>
        <taxon>Neocallimastigales</taxon>
        <taxon>Neocallimastigaceae</taxon>
        <taxon>Piromyces</taxon>
    </lineage>
</organism>
<reference evidence="1 2" key="1">
    <citation type="submission" date="2016-08" db="EMBL/GenBank/DDBJ databases">
        <title>Genomes of anaerobic fungi encode conserved fungal cellulosomes for biomass hydrolysis.</title>
        <authorList>
            <consortium name="DOE Joint Genome Institute"/>
            <person name="Haitjema C.H."/>
            <person name="Gilmore S.P."/>
            <person name="Henske J.K."/>
            <person name="Solomon K.V."/>
            <person name="De Groot R."/>
            <person name="Kuo A."/>
            <person name="Mondo S.J."/>
            <person name="Salamov A.A."/>
            <person name="Labutti K."/>
            <person name="Zhao Z."/>
            <person name="Chiniquy J."/>
            <person name="Barry K."/>
            <person name="Brewer H.M."/>
            <person name="Purvine S.O."/>
            <person name="Wright A.T."/>
            <person name="Boxma B."/>
            <person name="Van Alen T."/>
            <person name="Hackstein J.H."/>
            <person name="Baker S.E."/>
            <person name="Grigoriev I.V."/>
            <person name="O'Malley M.A."/>
        </authorList>
    </citation>
    <scope>NUCLEOTIDE SEQUENCE [LARGE SCALE GENOMIC DNA]</scope>
    <source>
        <strain evidence="2">finn</strain>
    </source>
</reference>
<dbReference type="AlphaFoldDB" id="A0A1Y1UEY8"/>
<comment type="caution">
    <text evidence="1">The sequence shown here is derived from an EMBL/GenBank/DDBJ whole genome shotgun (WGS) entry which is preliminary data.</text>
</comment>
<accession>A0A1Y1UEY8</accession>
<keyword evidence="2" id="KW-1185">Reference proteome</keyword>
<sequence>MYYFDSLYKINRSIWRTYLRLIRTIINSKFGSSMNDIFIKRVLGYFISQKLTYMTLPDRYKTHPKDWYEKVNMTYMFWLLEDHRNCLPNVCWWWCHYDIEFKFFFTWYFIFKVFKRLDEYYYNAPSFVDIKDRIYNQTSYLRIVYYRIHFDSNGDDNDIYNSLHNNANTNRINNKSECIGGENGNIKFDVENIDNKNDNFNTTMNTDDKNIEAILPWNKENFNYGRDV</sequence>
<dbReference type="EMBL" id="MCFH01000155">
    <property type="protein sequence ID" value="ORX36549.1"/>
    <property type="molecule type" value="Genomic_DNA"/>
</dbReference>
<evidence type="ECO:0000313" key="2">
    <source>
        <dbReference type="Proteomes" id="UP000193719"/>
    </source>
</evidence>
<protein>
    <submittedName>
        <fullName evidence="1">Uncharacterized protein</fullName>
    </submittedName>
</protein>
<proteinExistence type="predicted"/>
<dbReference type="Proteomes" id="UP000193719">
    <property type="component" value="Unassembled WGS sequence"/>
</dbReference>
<name>A0A1Y1UEY8_9FUNG</name>
<reference evidence="1 2" key="2">
    <citation type="submission" date="2016-08" db="EMBL/GenBank/DDBJ databases">
        <title>Pervasive Adenine N6-methylation of Active Genes in Fungi.</title>
        <authorList>
            <consortium name="DOE Joint Genome Institute"/>
            <person name="Mondo S.J."/>
            <person name="Dannebaum R.O."/>
            <person name="Kuo R.C."/>
            <person name="Labutti K."/>
            <person name="Haridas S."/>
            <person name="Kuo A."/>
            <person name="Salamov A."/>
            <person name="Ahrendt S.R."/>
            <person name="Lipzen A."/>
            <person name="Sullivan W."/>
            <person name="Andreopoulos W.B."/>
            <person name="Clum A."/>
            <person name="Lindquist E."/>
            <person name="Daum C."/>
            <person name="Ramamoorthy G.K."/>
            <person name="Gryganskyi A."/>
            <person name="Culley D."/>
            <person name="Magnuson J.K."/>
            <person name="James T.Y."/>
            <person name="O'Malley M.A."/>
            <person name="Stajich J.E."/>
            <person name="Spatafora J.W."/>
            <person name="Visel A."/>
            <person name="Grigoriev I.V."/>
        </authorList>
    </citation>
    <scope>NUCLEOTIDE SEQUENCE [LARGE SCALE GENOMIC DNA]</scope>
    <source>
        <strain evidence="2">finn</strain>
    </source>
</reference>
<gene>
    <name evidence="1" type="ORF">BCR36DRAFT_375744</name>
</gene>
<evidence type="ECO:0000313" key="1">
    <source>
        <dbReference type="EMBL" id="ORX36549.1"/>
    </source>
</evidence>